<reference evidence="2" key="1">
    <citation type="journal article" date="2023" name="G3 (Bethesda)">
        <title>Genome assembly and association tests identify interacting loci associated with vigor, precocity, and sex in interspecific pistachio rootstocks.</title>
        <authorList>
            <person name="Palmer W."/>
            <person name="Jacygrad E."/>
            <person name="Sagayaradj S."/>
            <person name="Cavanaugh K."/>
            <person name="Han R."/>
            <person name="Bertier L."/>
            <person name="Beede B."/>
            <person name="Kafkas S."/>
            <person name="Golino D."/>
            <person name="Preece J."/>
            <person name="Michelmore R."/>
        </authorList>
    </citation>
    <scope>NUCLEOTIDE SEQUENCE [LARGE SCALE GENOMIC DNA]</scope>
</reference>
<dbReference type="Proteomes" id="UP001164250">
    <property type="component" value="Chromosome 11"/>
</dbReference>
<gene>
    <name evidence="1" type="ORF">Patl1_30185</name>
</gene>
<protein>
    <submittedName>
        <fullName evidence="1">Uncharacterized protein</fullName>
    </submittedName>
</protein>
<organism evidence="1 2">
    <name type="scientific">Pistacia atlantica</name>
    <dbReference type="NCBI Taxonomy" id="434234"/>
    <lineage>
        <taxon>Eukaryota</taxon>
        <taxon>Viridiplantae</taxon>
        <taxon>Streptophyta</taxon>
        <taxon>Embryophyta</taxon>
        <taxon>Tracheophyta</taxon>
        <taxon>Spermatophyta</taxon>
        <taxon>Magnoliopsida</taxon>
        <taxon>eudicotyledons</taxon>
        <taxon>Gunneridae</taxon>
        <taxon>Pentapetalae</taxon>
        <taxon>rosids</taxon>
        <taxon>malvids</taxon>
        <taxon>Sapindales</taxon>
        <taxon>Anacardiaceae</taxon>
        <taxon>Pistacia</taxon>
    </lineage>
</organism>
<evidence type="ECO:0000313" key="2">
    <source>
        <dbReference type="Proteomes" id="UP001164250"/>
    </source>
</evidence>
<sequence length="109" mass="12868">MTFHHLSRIVYPPNQLQLCRNTCLIWLISSLMYSSMLAVSRLYVFAGILKPLHCLVVEFNHYIDVVRATPENRKAPSKENKHRALDDIRESITELKYYKENIFRSKSKK</sequence>
<comment type="caution">
    <text evidence="1">The sequence shown here is derived from an EMBL/GenBank/DDBJ whole genome shotgun (WGS) entry which is preliminary data.</text>
</comment>
<accession>A0ACC1ADG7</accession>
<evidence type="ECO:0000313" key="1">
    <source>
        <dbReference type="EMBL" id="KAJ0084837.1"/>
    </source>
</evidence>
<keyword evidence="2" id="KW-1185">Reference proteome</keyword>
<proteinExistence type="predicted"/>
<name>A0ACC1ADG7_9ROSI</name>
<dbReference type="EMBL" id="CM047907">
    <property type="protein sequence ID" value="KAJ0084837.1"/>
    <property type="molecule type" value="Genomic_DNA"/>
</dbReference>